<dbReference type="PANTHER" id="PTHR31016:SF5">
    <property type="entry name" value="EXPRESSED PROTEIN"/>
    <property type="match status" value="1"/>
</dbReference>
<dbReference type="AlphaFoldDB" id="A0AAV5DUZ7"/>
<gene>
    <name evidence="2" type="primary">gb00709</name>
    <name evidence="2" type="ORF">PR202_gb00709</name>
</gene>
<dbReference type="EMBL" id="BQKI01000071">
    <property type="protein sequence ID" value="GJN13947.1"/>
    <property type="molecule type" value="Genomic_DNA"/>
</dbReference>
<keyword evidence="3" id="KW-1185">Reference proteome</keyword>
<protein>
    <submittedName>
        <fullName evidence="2">Uncharacterized protein</fullName>
    </submittedName>
</protein>
<reference evidence="2" key="2">
    <citation type="submission" date="2021-12" db="EMBL/GenBank/DDBJ databases">
        <title>Resequencing data analysis of finger millet.</title>
        <authorList>
            <person name="Hatakeyama M."/>
            <person name="Aluri S."/>
            <person name="Balachadran M.T."/>
            <person name="Sivarajan S.R."/>
            <person name="Poveda L."/>
            <person name="Shimizu-Inatsugi R."/>
            <person name="Schlapbach R."/>
            <person name="Sreeman S.M."/>
            <person name="Shimizu K.K."/>
        </authorList>
    </citation>
    <scope>NUCLEOTIDE SEQUENCE</scope>
</reference>
<accession>A0AAV5DUZ7</accession>
<organism evidence="2 3">
    <name type="scientific">Eleusine coracana subsp. coracana</name>
    <dbReference type="NCBI Taxonomy" id="191504"/>
    <lineage>
        <taxon>Eukaryota</taxon>
        <taxon>Viridiplantae</taxon>
        <taxon>Streptophyta</taxon>
        <taxon>Embryophyta</taxon>
        <taxon>Tracheophyta</taxon>
        <taxon>Spermatophyta</taxon>
        <taxon>Magnoliopsida</taxon>
        <taxon>Liliopsida</taxon>
        <taxon>Poales</taxon>
        <taxon>Poaceae</taxon>
        <taxon>PACMAD clade</taxon>
        <taxon>Chloridoideae</taxon>
        <taxon>Cynodonteae</taxon>
        <taxon>Eleusininae</taxon>
        <taxon>Eleusine</taxon>
    </lineage>
</organism>
<proteinExistence type="predicted"/>
<sequence>MCSARTRELTLARNKAKREKPEQDDDMIRVQLETLLAEKSRLAQEDSTYARENRFLCEIVEFHQFTAHDVNSDMEDDDDQEEDSNLIHTKISYQQLKKTLNMKNSPMSLLGLNILSSVEEKHHHQNPATQQTQSQMHQHLFDACQVFFCCCQLATDTF</sequence>
<dbReference type="PANTHER" id="PTHR31016">
    <property type="entry name" value="OS04G0228100 PROTEIN"/>
    <property type="match status" value="1"/>
</dbReference>
<name>A0AAV5DUZ7_ELECO</name>
<evidence type="ECO:0000256" key="1">
    <source>
        <dbReference type="SAM" id="MobiDB-lite"/>
    </source>
</evidence>
<evidence type="ECO:0000313" key="3">
    <source>
        <dbReference type="Proteomes" id="UP001054889"/>
    </source>
</evidence>
<feature type="region of interest" description="Disordered" evidence="1">
    <location>
        <begin position="1"/>
        <end position="23"/>
    </location>
</feature>
<comment type="caution">
    <text evidence="2">The sequence shown here is derived from an EMBL/GenBank/DDBJ whole genome shotgun (WGS) entry which is preliminary data.</text>
</comment>
<feature type="compositionally biased region" description="Basic and acidic residues" evidence="1">
    <location>
        <begin position="1"/>
        <end position="10"/>
    </location>
</feature>
<evidence type="ECO:0000313" key="2">
    <source>
        <dbReference type="EMBL" id="GJN13947.1"/>
    </source>
</evidence>
<reference evidence="2" key="1">
    <citation type="journal article" date="2018" name="DNA Res.">
        <title>Multiple hybrid de novo genome assembly of finger millet, an orphan allotetraploid crop.</title>
        <authorList>
            <person name="Hatakeyama M."/>
            <person name="Aluri S."/>
            <person name="Balachadran M.T."/>
            <person name="Sivarajan S.R."/>
            <person name="Patrignani A."/>
            <person name="Gruter S."/>
            <person name="Poveda L."/>
            <person name="Shimizu-Inatsugi R."/>
            <person name="Baeten J."/>
            <person name="Francoijs K.J."/>
            <person name="Nataraja K.N."/>
            <person name="Reddy Y.A.N."/>
            <person name="Phadnis S."/>
            <person name="Ravikumar R.L."/>
            <person name="Schlapbach R."/>
            <person name="Sreeman S.M."/>
            <person name="Shimizu K.K."/>
        </authorList>
    </citation>
    <scope>NUCLEOTIDE SEQUENCE</scope>
</reference>
<dbReference type="Proteomes" id="UP001054889">
    <property type="component" value="Unassembled WGS sequence"/>
</dbReference>